<comment type="caution">
    <text evidence="1">The sequence shown here is derived from an EMBL/GenBank/DDBJ whole genome shotgun (WGS) entry which is preliminary data.</text>
</comment>
<reference evidence="1 2" key="1">
    <citation type="submission" date="2013-01" db="EMBL/GenBank/DDBJ databases">
        <authorList>
            <person name="Harkins D.M."/>
            <person name="Durkin A.S."/>
            <person name="Brinkac L.M."/>
            <person name="Haft D.H."/>
            <person name="Selengut J.D."/>
            <person name="Sanka R."/>
            <person name="DePew J."/>
            <person name="Purushe J."/>
            <person name="Picardeau M."/>
            <person name="Werts C."/>
            <person name="Goarant C."/>
            <person name="Vinetz J.M."/>
            <person name="Sutton G.G."/>
            <person name="Nierman W.C."/>
            <person name="Fouts D.E."/>
        </authorList>
    </citation>
    <scope>NUCLEOTIDE SEQUENCE [LARGE SCALE GENOMIC DNA]</scope>
    <source>
        <strain evidence="1 2">200901868</strain>
    </source>
</reference>
<evidence type="ECO:0008006" key="3">
    <source>
        <dbReference type="Google" id="ProtNLM"/>
    </source>
</evidence>
<dbReference type="NCBIfam" id="NF047501">
    <property type="entry name" value="lipo_LIC_13215"/>
    <property type="match status" value="1"/>
</dbReference>
<protein>
    <recommendedName>
        <fullName evidence="3">Lipoprotein</fullName>
    </recommendedName>
</protein>
<dbReference type="STRING" id="1192866.LEP1GSC133_3067"/>
<proteinExistence type="predicted"/>
<evidence type="ECO:0000313" key="2">
    <source>
        <dbReference type="Proteomes" id="UP000012159"/>
    </source>
</evidence>
<accession>M6W6K3</accession>
<name>M6W6K3_LEPBO</name>
<organism evidence="1 2">
    <name type="scientific">Leptospira borgpetersenii serovar Pomona str. 200901868</name>
    <dbReference type="NCBI Taxonomy" id="1192866"/>
    <lineage>
        <taxon>Bacteria</taxon>
        <taxon>Pseudomonadati</taxon>
        <taxon>Spirochaetota</taxon>
        <taxon>Spirochaetia</taxon>
        <taxon>Leptospirales</taxon>
        <taxon>Leptospiraceae</taxon>
        <taxon>Leptospira</taxon>
    </lineage>
</organism>
<sequence>MSRFYWRSGNSVSRFYWRSGNSVSRFYWRSGNSVSRFYWRSGNSVSRFYWRSGNSVSRFYWRSGNSVSRFYWRSTGFGTRCKLIDSLFSSKKFFFLFPRGVYRMDQNLIRILPLSFFLALTILTCKKEHVQNPDAKIVQIPSLGLGLDYEDWNFSDDPKLLTQTEQMASNSGSIKKALEVVGINFFLFEYPPSEAKTFNTNINYTMEDLSKQSREFTLDDYIAAITGLYPSVFQKYEMTNPPKKSKIHGIESALLESRFEQSVDGKNLKLHNYQRIFIVNQKAHVFTGTFLETDIQSKGPKVRETLGKFVKL</sequence>
<gene>
    <name evidence="1" type="ORF">LEP1GSC133_3067</name>
</gene>
<dbReference type="AlphaFoldDB" id="M6W6K3"/>
<dbReference type="Proteomes" id="UP000012159">
    <property type="component" value="Unassembled WGS sequence"/>
</dbReference>
<dbReference type="EMBL" id="AKWF02000023">
    <property type="protein sequence ID" value="EMO64750.1"/>
    <property type="molecule type" value="Genomic_DNA"/>
</dbReference>
<evidence type="ECO:0000313" key="1">
    <source>
        <dbReference type="EMBL" id="EMO64750.1"/>
    </source>
</evidence>